<protein>
    <submittedName>
        <fullName evidence="5">Sugar kinase</fullName>
    </submittedName>
</protein>
<evidence type="ECO:0000256" key="1">
    <source>
        <dbReference type="ARBA" id="ARBA00010688"/>
    </source>
</evidence>
<evidence type="ECO:0000313" key="6">
    <source>
        <dbReference type="Proteomes" id="UP001164909"/>
    </source>
</evidence>
<dbReference type="Gene3D" id="3.40.1190.20">
    <property type="match status" value="1"/>
</dbReference>
<dbReference type="CDD" id="cd01166">
    <property type="entry name" value="KdgK"/>
    <property type="match status" value="1"/>
</dbReference>
<keyword evidence="6" id="KW-1185">Reference proteome</keyword>
<dbReference type="PANTHER" id="PTHR43320:SF2">
    <property type="entry name" value="2-DEHYDRO-3-DEOXYGLUCONOKINASE_2-DEHYDRO-3-DEOXYGALACTONOKINASE"/>
    <property type="match status" value="1"/>
</dbReference>
<dbReference type="InterPro" id="IPR052700">
    <property type="entry name" value="Carb_kinase_PfkB-like"/>
</dbReference>
<dbReference type="Pfam" id="PF00294">
    <property type="entry name" value="PfkB"/>
    <property type="match status" value="1"/>
</dbReference>
<comment type="similarity">
    <text evidence="1">Belongs to the carbohydrate kinase PfkB family.</text>
</comment>
<reference evidence="5" key="1">
    <citation type="submission" date="2022-12" db="EMBL/GenBank/DDBJ databases">
        <authorList>
            <person name="Bing R.G."/>
            <person name="Willard D.J."/>
            <person name="Manesh M.J.H."/>
            <person name="Laemthong T."/>
            <person name="Crosby J.R."/>
            <person name="Kelly R.M."/>
        </authorList>
    </citation>
    <scope>NUCLEOTIDE SEQUENCE</scope>
    <source>
        <strain evidence="5">DSM 8990</strain>
    </source>
</reference>
<evidence type="ECO:0000313" key="5">
    <source>
        <dbReference type="EMBL" id="WAM34118.1"/>
    </source>
</evidence>
<name>A0ABY7BMP3_9FIRM</name>
<evidence type="ECO:0000256" key="3">
    <source>
        <dbReference type="ARBA" id="ARBA00022777"/>
    </source>
</evidence>
<dbReference type="PANTHER" id="PTHR43320">
    <property type="entry name" value="SUGAR KINASE"/>
    <property type="match status" value="1"/>
</dbReference>
<organism evidence="5 6">
    <name type="scientific">Caldicellulosiruptor morganii</name>
    <dbReference type="NCBI Taxonomy" id="1387555"/>
    <lineage>
        <taxon>Bacteria</taxon>
        <taxon>Bacillati</taxon>
        <taxon>Bacillota</taxon>
        <taxon>Bacillota incertae sedis</taxon>
        <taxon>Caldicellulosiruptorales</taxon>
        <taxon>Caldicellulosiruptoraceae</taxon>
        <taxon>Caldicellulosiruptor</taxon>
    </lineage>
</organism>
<dbReference type="SUPFAM" id="SSF53613">
    <property type="entry name" value="Ribokinase-like"/>
    <property type="match status" value="1"/>
</dbReference>
<keyword evidence="2" id="KW-0808">Transferase</keyword>
<accession>A0ABY7BMP3</accession>
<dbReference type="GO" id="GO:0016301">
    <property type="term" value="F:kinase activity"/>
    <property type="evidence" value="ECO:0007669"/>
    <property type="project" value="UniProtKB-KW"/>
</dbReference>
<dbReference type="RefSeq" id="WP_045168390.1">
    <property type="nucleotide sequence ID" value="NZ_CP113865.1"/>
</dbReference>
<gene>
    <name evidence="5" type="ORF">OTK00_000284</name>
</gene>
<evidence type="ECO:0000256" key="2">
    <source>
        <dbReference type="ARBA" id="ARBA00022679"/>
    </source>
</evidence>
<dbReference type="InterPro" id="IPR011611">
    <property type="entry name" value="PfkB_dom"/>
</dbReference>
<dbReference type="InterPro" id="IPR029056">
    <property type="entry name" value="Ribokinase-like"/>
</dbReference>
<feature type="domain" description="Carbohydrate kinase PfkB" evidence="4">
    <location>
        <begin position="2"/>
        <end position="206"/>
    </location>
</feature>
<keyword evidence="3 5" id="KW-0418">Kinase</keyword>
<proteinExistence type="inferred from homology"/>
<sequence length="342" mass="37916">MFDVVAFGEIMLRLSPPGYQRIVQASSFDINFGGAEANVVVALSGLGAKTAYVTLLPPNSLGDATVNYLRKFGVDTGAIVRKGKRLGIYFLEKGVGQRPSSVVYDRAGSAINEVQTGDIDWERILSGTRIFFSTGITAALSGNVLNELKIAFKLAKQMGVKVAFDINFRSKLWSYDKAHEVISQLMPYVDILITNEEHVRRVLKIEVEQEYFEGIDLKEEGQKLLFKRLEDAFPDLKRIVLAARRSISSSKNIFFAYTKDTGGNIVFSSKREIEIIDRVGGGDAFTAGVLYGILNDFSEKEMLELSTYMCALKHTIEGDAAFVTLEEVKQALLQDGHGLMKR</sequence>
<dbReference type="Proteomes" id="UP001164909">
    <property type="component" value="Chromosome"/>
</dbReference>
<evidence type="ECO:0000259" key="4">
    <source>
        <dbReference type="Pfam" id="PF00294"/>
    </source>
</evidence>
<dbReference type="EMBL" id="CP113865">
    <property type="protein sequence ID" value="WAM34118.1"/>
    <property type="molecule type" value="Genomic_DNA"/>
</dbReference>